<dbReference type="AlphaFoldDB" id="A0A654LVN7"/>
<keyword evidence="4" id="KW-1185">Reference proteome</keyword>
<keyword evidence="2" id="KW-0472">Membrane</keyword>
<protein>
    <submittedName>
        <fullName evidence="3">Uncharacterized protein</fullName>
    </submittedName>
</protein>
<dbReference type="EMBL" id="CP012850">
    <property type="protein sequence ID" value="ALI34383.1"/>
    <property type="molecule type" value="Genomic_DNA"/>
</dbReference>
<evidence type="ECO:0000313" key="3">
    <source>
        <dbReference type="EMBL" id="ALI34383.1"/>
    </source>
</evidence>
<sequence>MKIFTQKYSKLFYLTTALFITLGIAGINYSYSQPTPPATSEVNQTDLQSQNPSSTSTSNQVTIPQYTSWNQTLLNEPANVFCNDNGECGRIVEVVFESANTLALESFNNYHIFRLADLIKNVDEFQIIDVSTTPQEGGIKYLVVMSK</sequence>
<evidence type="ECO:0000256" key="1">
    <source>
        <dbReference type="SAM" id="MobiDB-lite"/>
    </source>
</evidence>
<feature type="region of interest" description="Disordered" evidence="1">
    <location>
        <begin position="35"/>
        <end position="60"/>
    </location>
</feature>
<evidence type="ECO:0000256" key="2">
    <source>
        <dbReference type="SAM" id="Phobius"/>
    </source>
</evidence>
<feature type="compositionally biased region" description="Polar residues" evidence="1">
    <location>
        <begin position="35"/>
        <end position="47"/>
    </location>
</feature>
<dbReference type="RefSeq" id="WP_196817057.1">
    <property type="nucleotide sequence ID" value="NZ_CP012850.1"/>
</dbReference>
<proteinExistence type="predicted"/>
<dbReference type="GeneID" id="60420380"/>
<keyword evidence="2" id="KW-0812">Transmembrane</keyword>
<reference evidence="4" key="1">
    <citation type="submission" date="2015-10" db="EMBL/GenBank/DDBJ databases">
        <title>Niche specialization of a soil ammonia-oxidizing archaeon, Candidatus Nitrosocosmicus oleophilus.</title>
        <authorList>
            <person name="Jung M.-Y."/>
            <person name="Rhee S.-K."/>
        </authorList>
    </citation>
    <scope>NUCLEOTIDE SEQUENCE [LARGE SCALE GENOMIC DNA]</scope>
    <source>
        <strain evidence="4">MY3</strain>
    </source>
</reference>
<dbReference type="Proteomes" id="UP000058925">
    <property type="component" value="Chromosome"/>
</dbReference>
<organism evidence="3 4">
    <name type="scientific">Candidatus Nitrosocosmicus oleophilus</name>
    <dbReference type="NCBI Taxonomy" id="1353260"/>
    <lineage>
        <taxon>Archaea</taxon>
        <taxon>Nitrososphaerota</taxon>
        <taxon>Nitrososphaeria</taxon>
        <taxon>Nitrososphaerales</taxon>
        <taxon>Nitrososphaeraceae</taxon>
        <taxon>Candidatus Nitrosocosmicus</taxon>
    </lineage>
</organism>
<dbReference type="OrthoDB" id="380681at2157"/>
<feature type="transmembrane region" description="Helical" evidence="2">
    <location>
        <begin position="12"/>
        <end position="31"/>
    </location>
</feature>
<accession>A0A654LVN7</accession>
<gene>
    <name evidence="3" type="ORF">NMY3_00169</name>
</gene>
<dbReference type="KEGG" id="taa:NMY3_00169"/>
<name>A0A654LVN7_9ARCH</name>
<evidence type="ECO:0000313" key="4">
    <source>
        <dbReference type="Proteomes" id="UP000058925"/>
    </source>
</evidence>
<feature type="compositionally biased region" description="Low complexity" evidence="1">
    <location>
        <begin position="48"/>
        <end position="60"/>
    </location>
</feature>
<keyword evidence="2" id="KW-1133">Transmembrane helix</keyword>